<evidence type="ECO:0000313" key="3">
    <source>
        <dbReference type="Proteomes" id="UP000541444"/>
    </source>
</evidence>
<comment type="caution">
    <text evidence="2">The sequence shown here is derived from an EMBL/GenBank/DDBJ whole genome shotgun (WGS) entry which is preliminary data.</text>
</comment>
<evidence type="ECO:0000313" key="2">
    <source>
        <dbReference type="EMBL" id="KAF6167492.1"/>
    </source>
</evidence>
<gene>
    <name evidence="2" type="ORF">GIB67_031693</name>
</gene>
<name>A0A7J7NKK8_9MAGN</name>
<feature type="non-terminal residue" evidence="2">
    <location>
        <position position="1"/>
    </location>
</feature>
<dbReference type="Proteomes" id="UP000541444">
    <property type="component" value="Unassembled WGS sequence"/>
</dbReference>
<sequence length="78" mass="9018">PETNHRHQTKLRGQISTLQQTSFGHIYIWSKYDKTDSQPTRQSFKNGFTSYSRNPSTLLTQGRSKTRQTTTSSDKTTH</sequence>
<evidence type="ECO:0000256" key="1">
    <source>
        <dbReference type="SAM" id="MobiDB-lite"/>
    </source>
</evidence>
<feature type="region of interest" description="Disordered" evidence="1">
    <location>
        <begin position="35"/>
        <end position="78"/>
    </location>
</feature>
<dbReference type="AlphaFoldDB" id="A0A7J7NKK8"/>
<keyword evidence="3" id="KW-1185">Reference proteome</keyword>
<organism evidence="2 3">
    <name type="scientific">Kingdonia uniflora</name>
    <dbReference type="NCBI Taxonomy" id="39325"/>
    <lineage>
        <taxon>Eukaryota</taxon>
        <taxon>Viridiplantae</taxon>
        <taxon>Streptophyta</taxon>
        <taxon>Embryophyta</taxon>
        <taxon>Tracheophyta</taxon>
        <taxon>Spermatophyta</taxon>
        <taxon>Magnoliopsida</taxon>
        <taxon>Ranunculales</taxon>
        <taxon>Circaeasteraceae</taxon>
        <taxon>Kingdonia</taxon>
    </lineage>
</organism>
<proteinExistence type="predicted"/>
<feature type="compositionally biased region" description="Low complexity" evidence="1">
    <location>
        <begin position="60"/>
        <end position="78"/>
    </location>
</feature>
<reference evidence="2 3" key="1">
    <citation type="journal article" date="2020" name="IScience">
        <title>Genome Sequencing of the Endangered Kingdonia uniflora (Circaeasteraceae, Ranunculales) Reveals Potential Mechanisms of Evolutionary Specialization.</title>
        <authorList>
            <person name="Sun Y."/>
            <person name="Deng T."/>
            <person name="Zhang A."/>
            <person name="Moore M.J."/>
            <person name="Landis J.B."/>
            <person name="Lin N."/>
            <person name="Zhang H."/>
            <person name="Zhang X."/>
            <person name="Huang J."/>
            <person name="Zhang X."/>
            <person name="Sun H."/>
            <person name="Wang H."/>
        </authorList>
    </citation>
    <scope>NUCLEOTIDE SEQUENCE [LARGE SCALE GENOMIC DNA]</scope>
    <source>
        <strain evidence="2">TB1705</strain>
        <tissue evidence="2">Leaf</tissue>
    </source>
</reference>
<accession>A0A7J7NKK8</accession>
<feature type="compositionally biased region" description="Polar residues" evidence="1">
    <location>
        <begin position="37"/>
        <end position="59"/>
    </location>
</feature>
<protein>
    <submittedName>
        <fullName evidence="2">Uncharacterized protein</fullName>
    </submittedName>
</protein>
<dbReference type="EMBL" id="JACGCM010000724">
    <property type="protein sequence ID" value="KAF6167492.1"/>
    <property type="molecule type" value="Genomic_DNA"/>
</dbReference>